<keyword evidence="3" id="KW-1185">Reference proteome</keyword>
<feature type="transmembrane region" description="Helical" evidence="1">
    <location>
        <begin position="38"/>
        <end position="55"/>
    </location>
</feature>
<dbReference type="AlphaFoldDB" id="A0A7W3NIK7"/>
<keyword evidence="1" id="KW-0812">Transmembrane</keyword>
<evidence type="ECO:0008006" key="4">
    <source>
        <dbReference type="Google" id="ProtNLM"/>
    </source>
</evidence>
<organism evidence="2 3">
    <name type="scientific">Streptomyces murinus</name>
    <dbReference type="NCBI Taxonomy" id="33900"/>
    <lineage>
        <taxon>Bacteria</taxon>
        <taxon>Bacillati</taxon>
        <taxon>Actinomycetota</taxon>
        <taxon>Actinomycetes</taxon>
        <taxon>Kitasatosporales</taxon>
        <taxon>Streptomycetaceae</taxon>
        <taxon>Streptomyces</taxon>
    </lineage>
</organism>
<evidence type="ECO:0000256" key="1">
    <source>
        <dbReference type="SAM" id="Phobius"/>
    </source>
</evidence>
<gene>
    <name evidence="2" type="ORF">HDA42_000378</name>
</gene>
<dbReference type="RefSeq" id="WP_182774581.1">
    <property type="nucleotide sequence ID" value="NZ_BAAAHW010000011.1"/>
</dbReference>
<proteinExistence type="predicted"/>
<reference evidence="2 3" key="1">
    <citation type="submission" date="2020-08" db="EMBL/GenBank/DDBJ databases">
        <title>Sequencing the genomes of 1000 actinobacteria strains.</title>
        <authorList>
            <person name="Klenk H.-P."/>
        </authorList>
    </citation>
    <scope>NUCLEOTIDE SEQUENCE [LARGE SCALE GENOMIC DNA]</scope>
    <source>
        <strain evidence="2 3">DSM 41827</strain>
    </source>
</reference>
<accession>A0A7W3NIK7</accession>
<dbReference type="GeneID" id="93978913"/>
<dbReference type="Proteomes" id="UP000577386">
    <property type="component" value="Unassembled WGS sequence"/>
</dbReference>
<dbReference type="EMBL" id="JACJIJ010000002">
    <property type="protein sequence ID" value="MBA9051200.1"/>
    <property type="molecule type" value="Genomic_DNA"/>
</dbReference>
<evidence type="ECO:0000313" key="3">
    <source>
        <dbReference type="Proteomes" id="UP000577386"/>
    </source>
</evidence>
<name>A0A7W3NIK7_STRMR</name>
<feature type="transmembrane region" description="Helical" evidence="1">
    <location>
        <begin position="176"/>
        <end position="198"/>
    </location>
</feature>
<evidence type="ECO:0000313" key="2">
    <source>
        <dbReference type="EMBL" id="MBA9051200.1"/>
    </source>
</evidence>
<sequence length="265" mass="26682">MTVPGWCRAARAGVFAAACVLLAALGHATMSGTPVPWWAMAAGALGTGAAGWLLAGRERGRVSIVALVTAAQVVLHETFSLAQESASGSMAMSHGGPPTGAGGMHMGSTGSMDMGSTGSMGSMRMDMGSVGSMGSMGSMRMDMGSMGGADMGSAGHVVHGMAGPGPLHDMAGMSGAASVGMVAAHFLAAVLCGLWLAYGERAVFRVLRATAAWLAAPLRLLGALPTPYHRPGVHRRRAVDAPAPVRLLLCCSLTFRGPPVGAAVR</sequence>
<comment type="caution">
    <text evidence="2">The sequence shown here is derived from an EMBL/GenBank/DDBJ whole genome shotgun (WGS) entry which is preliminary data.</text>
</comment>
<keyword evidence="1" id="KW-1133">Transmembrane helix</keyword>
<protein>
    <recommendedName>
        <fullName evidence="4">Integral-membrane protein</fullName>
    </recommendedName>
</protein>
<keyword evidence="1" id="KW-0472">Membrane</keyword>